<evidence type="ECO:0000256" key="1">
    <source>
        <dbReference type="ARBA" id="ARBA00009719"/>
    </source>
</evidence>
<dbReference type="NCBIfam" id="NF011997">
    <property type="entry name" value="PRK15453.1"/>
    <property type="match status" value="1"/>
</dbReference>
<keyword evidence="5" id="KW-0418">Kinase</keyword>
<comment type="caution">
    <text evidence="10">The sequence shown here is derived from an EMBL/GenBank/DDBJ whole genome shotgun (WGS) entry which is preliminary data.</text>
</comment>
<dbReference type="PRINTS" id="PR00478">
    <property type="entry name" value="PHRIBLKINASE"/>
</dbReference>
<feature type="domain" description="Phosphoribulokinase/uridine kinase" evidence="9">
    <location>
        <begin position="7"/>
        <end position="214"/>
    </location>
</feature>
<evidence type="ECO:0000256" key="5">
    <source>
        <dbReference type="ARBA" id="ARBA00022777"/>
    </source>
</evidence>
<dbReference type="InterPro" id="IPR027417">
    <property type="entry name" value="P-loop_NTPase"/>
</dbReference>
<dbReference type="SUPFAM" id="SSF52540">
    <property type="entry name" value="P-loop containing nucleoside triphosphate hydrolases"/>
    <property type="match status" value="1"/>
</dbReference>
<comment type="similarity">
    <text evidence="1 8">Belongs to the phosphoribulokinase family.</text>
</comment>
<dbReference type="InterPro" id="IPR006083">
    <property type="entry name" value="PRK/URK"/>
</dbReference>
<dbReference type="EC" id="2.7.1.19" evidence="2 8"/>
<evidence type="ECO:0000256" key="8">
    <source>
        <dbReference type="RuleBase" id="RU004082"/>
    </source>
</evidence>
<dbReference type="EMBL" id="BMQW01000002">
    <property type="protein sequence ID" value="GGP78450.1"/>
    <property type="molecule type" value="Genomic_DNA"/>
</dbReference>
<dbReference type="RefSeq" id="WP_188953679.1">
    <property type="nucleotide sequence ID" value="NZ_BMQW01000002.1"/>
</dbReference>
<evidence type="ECO:0000313" key="10">
    <source>
        <dbReference type="EMBL" id="GGP78450.1"/>
    </source>
</evidence>
<evidence type="ECO:0000256" key="2">
    <source>
        <dbReference type="ARBA" id="ARBA00012042"/>
    </source>
</evidence>
<dbReference type="Proteomes" id="UP000654004">
    <property type="component" value="Unassembled WGS sequence"/>
</dbReference>
<evidence type="ECO:0000259" key="9">
    <source>
        <dbReference type="Pfam" id="PF00485"/>
    </source>
</evidence>
<accession>A0ABQ2QFZ2</accession>
<keyword evidence="4" id="KW-0547">Nucleotide-binding</keyword>
<dbReference type="Gene3D" id="3.40.50.300">
    <property type="entry name" value="P-loop containing nucleotide triphosphate hydrolases"/>
    <property type="match status" value="1"/>
</dbReference>
<dbReference type="InterPro" id="IPR006082">
    <property type="entry name" value="PRK"/>
</dbReference>
<evidence type="ECO:0000256" key="3">
    <source>
        <dbReference type="ARBA" id="ARBA00022679"/>
    </source>
</evidence>
<gene>
    <name evidence="10" type="ORF">GCM10009410_08310</name>
</gene>
<evidence type="ECO:0000313" key="11">
    <source>
        <dbReference type="Proteomes" id="UP000654004"/>
    </source>
</evidence>
<evidence type="ECO:0000256" key="4">
    <source>
        <dbReference type="ARBA" id="ARBA00022741"/>
    </source>
</evidence>
<keyword evidence="11" id="KW-1185">Reference proteome</keyword>
<comment type="catalytic activity">
    <reaction evidence="7 8">
        <text>D-ribulose 5-phosphate + ATP = D-ribulose 1,5-bisphosphate + ADP + H(+)</text>
        <dbReference type="Rhea" id="RHEA:19365"/>
        <dbReference type="ChEBI" id="CHEBI:15378"/>
        <dbReference type="ChEBI" id="CHEBI:30616"/>
        <dbReference type="ChEBI" id="CHEBI:57870"/>
        <dbReference type="ChEBI" id="CHEBI:58121"/>
        <dbReference type="ChEBI" id="CHEBI:456216"/>
        <dbReference type="EC" id="2.7.1.19"/>
    </reaction>
</comment>
<name>A0ABQ2QFZ2_9GAMM</name>
<evidence type="ECO:0000256" key="6">
    <source>
        <dbReference type="ARBA" id="ARBA00022840"/>
    </source>
</evidence>
<reference evidence="11" key="1">
    <citation type="journal article" date="2019" name="Int. J. Syst. Evol. Microbiol.">
        <title>The Global Catalogue of Microorganisms (GCM) 10K type strain sequencing project: providing services to taxonomists for standard genome sequencing and annotation.</title>
        <authorList>
            <consortium name="The Broad Institute Genomics Platform"/>
            <consortium name="The Broad Institute Genome Sequencing Center for Infectious Disease"/>
            <person name="Wu L."/>
            <person name="Ma J."/>
        </authorList>
    </citation>
    <scope>NUCLEOTIDE SEQUENCE [LARGE SCALE GENOMIC DNA]</scope>
    <source>
        <strain evidence="11">JCM 32305</strain>
    </source>
</reference>
<dbReference type="PROSITE" id="PS00567">
    <property type="entry name" value="PHOSPHORIBULOKINASE"/>
    <property type="match status" value="1"/>
</dbReference>
<evidence type="ECO:0000256" key="7">
    <source>
        <dbReference type="ARBA" id="ARBA00047663"/>
    </source>
</evidence>
<proteinExistence type="inferred from homology"/>
<keyword evidence="3" id="KW-0808">Transferase</keyword>
<sequence length="300" mass="33815">MSAKHPIIAVTGSSGAGTTTTTTAFTHIFRQLGINAAFVEGDSFHHFTRAEMEVLIRKSQAENRNISYFGPEANNFKKLEECFISYGNTGNGQTRSYLHTFDEAVPFNQMPGTFTQWRDLPENTDMLYYEGLHGGVVTDDADVAKHVDLLIGMVPIVNLEWIQKIIRDTTERGHSREKVMGSIVRSMDDYINHMTPQFSRTHINFQRVPTVDTSNPFSAKDIPSLDESFVVIRFRGINNVDFPYYLNMIQGSFMSRVNTLVVPGGKMSLAMELILTPLIKDLIDKRIELQNINDIKPGDS</sequence>
<keyword evidence="6" id="KW-0067">ATP-binding</keyword>
<dbReference type="Pfam" id="PF00485">
    <property type="entry name" value="PRK"/>
    <property type="match status" value="1"/>
</dbReference>
<organism evidence="10 11">
    <name type="scientific">Shewanella ulleungensis</name>
    <dbReference type="NCBI Taxonomy" id="2282699"/>
    <lineage>
        <taxon>Bacteria</taxon>
        <taxon>Pseudomonadati</taxon>
        <taxon>Pseudomonadota</taxon>
        <taxon>Gammaproteobacteria</taxon>
        <taxon>Alteromonadales</taxon>
        <taxon>Shewanellaceae</taxon>
        <taxon>Shewanella</taxon>
    </lineage>
</organism>
<protein>
    <recommendedName>
        <fullName evidence="2 8">Phosphoribulokinase</fullName>
        <ecNumber evidence="2 8">2.7.1.19</ecNumber>
    </recommendedName>
</protein>